<protein>
    <submittedName>
        <fullName evidence="1">Transcriptional regulator</fullName>
    </submittedName>
</protein>
<dbReference type="Proteomes" id="UP001637618">
    <property type="component" value="Unassembled WGS sequence"/>
</dbReference>
<keyword evidence="2" id="KW-1185">Reference proteome</keyword>
<reference evidence="1" key="1">
    <citation type="submission" date="2022-11" db="EMBL/GenBank/DDBJ databases">
        <title>Draft genome sequences of strains of Pseudomonas imrae sp. nov.</title>
        <authorList>
            <person name="Salva Serra F."/>
            <person name="Nimje P."/>
            <person name="Moore E.R.B."/>
            <person name="Marathe N.P."/>
        </authorList>
    </citation>
    <scope>NUCLEOTIDE SEQUENCE</scope>
    <source>
        <strain evidence="1">15FMM2</strain>
    </source>
</reference>
<name>A0ACC7P795_9PSED</name>
<evidence type="ECO:0000313" key="2">
    <source>
        <dbReference type="Proteomes" id="UP001637618"/>
    </source>
</evidence>
<sequence>MHGNAPRWTLSDGVTLTRAPIGAKDGLALQIARHALATGQLRRVLERRFIHAPAFKDLFIYMDTAHTLVIWQGLPAQQDAIALNARISAALSLADLERLDDYRTYY</sequence>
<organism evidence="1 2">
    <name type="scientific">Pseudomonas imrae</name>
    <dbReference type="NCBI Taxonomy" id="2992837"/>
    <lineage>
        <taxon>Bacteria</taxon>
        <taxon>Pseudomonadati</taxon>
        <taxon>Pseudomonadota</taxon>
        <taxon>Gammaproteobacteria</taxon>
        <taxon>Pseudomonadales</taxon>
        <taxon>Pseudomonadaceae</taxon>
        <taxon>Pseudomonas</taxon>
    </lineage>
</organism>
<gene>
    <name evidence="1" type="ORF">OOJ96_00275</name>
</gene>
<accession>A0ACC7P795</accession>
<proteinExistence type="predicted"/>
<evidence type="ECO:0000313" key="1">
    <source>
        <dbReference type="EMBL" id="MFO2475842.1"/>
    </source>
</evidence>
<comment type="caution">
    <text evidence="1">The sequence shown here is derived from an EMBL/GenBank/DDBJ whole genome shotgun (WGS) entry which is preliminary data.</text>
</comment>
<dbReference type="EMBL" id="JAPEQY010000001">
    <property type="protein sequence ID" value="MFO2475842.1"/>
    <property type="molecule type" value="Genomic_DNA"/>
</dbReference>